<sequence>MAAKRVSFCSLCESIALKNFYLYTMTPMPEIDAQSKFQGLIQDFSREVLYHRHRLSHQQIDDVLGEHQAKLDWEDKIKRLGDLKVFFELTDQLKAAGIDFLNIKGPLLSQRIYGDPTYRYYKDFDILVARDQVSKVIALFQEMGFVPGEYPWPDKPGRQQDLMEMASHFILLQEERGINVEVHWKLFNQPLVEDKSFDALVLAHVQTLTLSGRAFKVLDNEMELLYLIIHGSKHAWFRLKWLLDVGEFSDRLEIDQEKFMFLVKKLGAETMLALTQGLVSSYLKPEFNPEKLGMLTSPPAPFLLAFAQSRITDQEGKLYDGFTSFLLYLRYKLSLHSSWRYKLALLKLSTLPPAVVNHGWWPLKPIPVIFYKLKSKL</sequence>
<dbReference type="InterPro" id="IPR039498">
    <property type="entry name" value="NTP_transf_5"/>
</dbReference>
<reference evidence="1 2" key="1">
    <citation type="journal article" date="2012" name="J. Bacteriol.">
        <title>Draft Genome Sequence of Cecembia lonarensis Strain LW9T, Isolated from Lonar Lake, a Haloalkaline Lake in India.</title>
        <authorList>
            <person name="Shivaji S."/>
            <person name="Ara S."/>
            <person name="Singh A."/>
            <person name="Pinnaka A.K."/>
        </authorList>
    </citation>
    <scope>NUCLEOTIDE SEQUENCE [LARGE SCALE GENOMIC DNA]</scope>
    <source>
        <strain evidence="1 2">LW9</strain>
    </source>
</reference>
<comment type="caution">
    <text evidence="1">The sequence shown here is derived from an EMBL/GenBank/DDBJ whole genome shotgun (WGS) entry which is preliminary data.</text>
</comment>
<evidence type="ECO:0000313" key="1">
    <source>
        <dbReference type="EMBL" id="EKB47404.1"/>
    </source>
</evidence>
<keyword evidence="2" id="KW-1185">Reference proteome</keyword>
<dbReference type="AlphaFoldDB" id="K1LTC0"/>
<evidence type="ECO:0008006" key="3">
    <source>
        <dbReference type="Google" id="ProtNLM"/>
    </source>
</evidence>
<proteinExistence type="predicted"/>
<evidence type="ECO:0000313" key="2">
    <source>
        <dbReference type="Proteomes" id="UP000004478"/>
    </source>
</evidence>
<accession>K1LTC0</accession>
<dbReference type="Pfam" id="PF14907">
    <property type="entry name" value="NTP_transf_5"/>
    <property type="match status" value="1"/>
</dbReference>
<name>K1LTC0_CECL9</name>
<dbReference type="Proteomes" id="UP000004478">
    <property type="component" value="Unassembled WGS sequence"/>
</dbReference>
<gene>
    <name evidence="1" type="ORF">B879_03990</name>
</gene>
<dbReference type="EMBL" id="AMGM01000133">
    <property type="protein sequence ID" value="EKB47404.1"/>
    <property type="molecule type" value="Genomic_DNA"/>
</dbReference>
<protein>
    <recommendedName>
        <fullName evidence="3">Nucleotidyltransferase</fullName>
    </recommendedName>
</protein>
<organism evidence="1 2">
    <name type="scientific">Cecembia lonarensis (strain CCUG 58316 / KCTC 22772 / LW9)</name>
    <dbReference type="NCBI Taxonomy" id="1225176"/>
    <lineage>
        <taxon>Bacteria</taxon>
        <taxon>Pseudomonadati</taxon>
        <taxon>Bacteroidota</taxon>
        <taxon>Cytophagia</taxon>
        <taxon>Cytophagales</taxon>
        <taxon>Cyclobacteriaceae</taxon>
        <taxon>Cecembia</taxon>
    </lineage>
</organism>